<sequence length="333" mass="36149">MMTKEWVNLPPAGTSTARELSARIAFGTNRLNRHSERRESEAELALLRADPRARTFLIVGDTPLLKTGDRPDRARFTLAEATAFGPPVETAFLGTLDDIPLFAFLLPAQLADSLTGHDSSAGQGDTELANLRTLAAEGLLPADELGPLGEARALMDWHRRHGFCANCGTPTVAFTGGFRRDCVACGAHHFPRVDPVVIMLVADGDRCLLGRQPQFAAGMYSALAGFVEQGETIEDAVRREIMEEAGIPVGAVRYMASQPWPFPSSLMIGCAAQALGDAIVIDRLELEDARWFSRDEARQMLAGHHPEGLTAPRPMAIAHHLLKAFTETEGLFI</sequence>
<dbReference type="Gene3D" id="3.90.79.10">
    <property type="entry name" value="Nucleoside Triphosphate Pyrophosphohydrolase"/>
    <property type="match status" value="1"/>
</dbReference>
<dbReference type="InterPro" id="IPR015376">
    <property type="entry name" value="Znr_NADH_PPase"/>
</dbReference>
<dbReference type="Gene3D" id="3.90.79.20">
    <property type="match status" value="1"/>
</dbReference>
<keyword evidence="12" id="KW-1185">Reference proteome</keyword>
<keyword evidence="6 11" id="KW-0378">Hydrolase</keyword>
<dbReference type="InterPro" id="IPR020084">
    <property type="entry name" value="NUDIX_hydrolase_CS"/>
</dbReference>
<dbReference type="PROSITE" id="PS51462">
    <property type="entry name" value="NUDIX"/>
    <property type="match status" value="1"/>
</dbReference>
<dbReference type="GO" id="GO:0006742">
    <property type="term" value="P:NADP+ catabolic process"/>
    <property type="evidence" value="ECO:0007669"/>
    <property type="project" value="TreeGrafter"/>
</dbReference>
<dbReference type="GO" id="GO:0035529">
    <property type="term" value="F:NADH pyrophosphatase activity"/>
    <property type="evidence" value="ECO:0007669"/>
    <property type="project" value="TreeGrafter"/>
</dbReference>
<comment type="cofactor">
    <cofactor evidence="2">
        <name>Zn(2+)</name>
        <dbReference type="ChEBI" id="CHEBI:29105"/>
    </cofactor>
</comment>
<dbReference type="EMBL" id="JACICC010000016">
    <property type="protein sequence ID" value="MBB3811358.1"/>
    <property type="molecule type" value="Genomic_DNA"/>
</dbReference>
<dbReference type="Pfam" id="PF09297">
    <property type="entry name" value="Zn_ribbon_NUD"/>
    <property type="match status" value="1"/>
</dbReference>
<evidence type="ECO:0000256" key="1">
    <source>
        <dbReference type="ARBA" id="ARBA00001946"/>
    </source>
</evidence>
<keyword evidence="8" id="KW-0520">NAD</keyword>
<evidence type="ECO:0000256" key="6">
    <source>
        <dbReference type="ARBA" id="ARBA00022801"/>
    </source>
</evidence>
<feature type="domain" description="Nudix hydrolase" evidence="10">
    <location>
        <begin position="191"/>
        <end position="316"/>
    </location>
</feature>
<protein>
    <recommendedName>
        <fullName evidence="4">NAD(+) diphosphatase</fullName>
        <ecNumber evidence="4">3.6.1.22</ecNumber>
    </recommendedName>
</protein>
<dbReference type="SUPFAM" id="SSF55811">
    <property type="entry name" value="Nudix"/>
    <property type="match status" value="1"/>
</dbReference>
<dbReference type="InterPro" id="IPR000086">
    <property type="entry name" value="NUDIX_hydrolase_dom"/>
</dbReference>
<evidence type="ECO:0000256" key="9">
    <source>
        <dbReference type="ARBA" id="ARBA00023679"/>
    </source>
</evidence>
<evidence type="ECO:0000259" key="10">
    <source>
        <dbReference type="PROSITE" id="PS51462"/>
    </source>
</evidence>
<evidence type="ECO:0000256" key="2">
    <source>
        <dbReference type="ARBA" id="ARBA00001947"/>
    </source>
</evidence>
<dbReference type="AlphaFoldDB" id="A0A7W5Z715"/>
<dbReference type="PANTHER" id="PTHR42904:SF6">
    <property type="entry name" value="NAD-CAPPED RNA HYDROLASE NUDT12"/>
    <property type="match status" value="1"/>
</dbReference>
<dbReference type="InterPro" id="IPR049734">
    <property type="entry name" value="NudC-like_C"/>
</dbReference>
<name>A0A7W5Z715_9HYPH</name>
<organism evidence="11 12">
    <name type="scientific">Pseudochelatococcus contaminans</name>
    <dbReference type="NCBI Taxonomy" id="1538103"/>
    <lineage>
        <taxon>Bacteria</taxon>
        <taxon>Pseudomonadati</taxon>
        <taxon>Pseudomonadota</taxon>
        <taxon>Alphaproteobacteria</taxon>
        <taxon>Hyphomicrobiales</taxon>
        <taxon>Chelatococcaceae</taxon>
        <taxon>Pseudochelatococcus</taxon>
    </lineage>
</organism>
<evidence type="ECO:0000256" key="3">
    <source>
        <dbReference type="ARBA" id="ARBA00009595"/>
    </source>
</evidence>
<comment type="caution">
    <text evidence="11">The sequence shown here is derived from an EMBL/GenBank/DDBJ whole genome shotgun (WGS) entry which is preliminary data.</text>
</comment>
<comment type="similarity">
    <text evidence="3">Belongs to the Nudix hydrolase family. NudC subfamily.</text>
</comment>
<dbReference type="InterPro" id="IPR050241">
    <property type="entry name" value="NAD-cap_RNA_hydrolase_NudC"/>
</dbReference>
<proteinExistence type="inferred from homology"/>
<evidence type="ECO:0000313" key="11">
    <source>
        <dbReference type="EMBL" id="MBB3811358.1"/>
    </source>
</evidence>
<dbReference type="PROSITE" id="PS00893">
    <property type="entry name" value="NUDIX_BOX"/>
    <property type="match status" value="1"/>
</dbReference>
<dbReference type="Proteomes" id="UP000537592">
    <property type="component" value="Unassembled WGS sequence"/>
</dbReference>
<dbReference type="GO" id="GO:0046872">
    <property type="term" value="F:metal ion binding"/>
    <property type="evidence" value="ECO:0007669"/>
    <property type="project" value="UniProtKB-KW"/>
</dbReference>
<dbReference type="CDD" id="cd03429">
    <property type="entry name" value="NUDIX_NADH_pyrophosphatase_Nudt13"/>
    <property type="match status" value="1"/>
</dbReference>
<comment type="catalytic activity">
    <reaction evidence="9">
        <text>a 5'-end NAD(+)-phospho-ribonucleoside in mRNA + H2O = a 5'-end phospho-adenosine-phospho-ribonucleoside in mRNA + beta-nicotinamide D-ribonucleotide + 2 H(+)</text>
        <dbReference type="Rhea" id="RHEA:60876"/>
        <dbReference type="Rhea" id="RHEA-COMP:15698"/>
        <dbReference type="Rhea" id="RHEA-COMP:15719"/>
        <dbReference type="ChEBI" id="CHEBI:14649"/>
        <dbReference type="ChEBI" id="CHEBI:15377"/>
        <dbReference type="ChEBI" id="CHEBI:15378"/>
        <dbReference type="ChEBI" id="CHEBI:144029"/>
        <dbReference type="ChEBI" id="CHEBI:144051"/>
    </reaction>
    <physiologicalReaction direction="left-to-right" evidence="9">
        <dbReference type="Rhea" id="RHEA:60877"/>
    </physiologicalReaction>
</comment>
<dbReference type="NCBIfam" id="NF001299">
    <property type="entry name" value="PRK00241.1"/>
    <property type="match status" value="1"/>
</dbReference>
<gene>
    <name evidence="11" type="ORF">FHS81_003472</name>
</gene>
<dbReference type="InterPro" id="IPR015375">
    <property type="entry name" value="NADH_PPase-like_N"/>
</dbReference>
<accession>A0A7W5Z715</accession>
<dbReference type="Pfam" id="PF09296">
    <property type="entry name" value="NUDIX-like"/>
    <property type="match status" value="1"/>
</dbReference>
<dbReference type="GO" id="GO:0005829">
    <property type="term" value="C:cytosol"/>
    <property type="evidence" value="ECO:0007669"/>
    <property type="project" value="TreeGrafter"/>
</dbReference>
<evidence type="ECO:0000256" key="4">
    <source>
        <dbReference type="ARBA" id="ARBA00012381"/>
    </source>
</evidence>
<dbReference type="PANTHER" id="PTHR42904">
    <property type="entry name" value="NUDIX HYDROLASE, NUDC SUBFAMILY"/>
    <property type="match status" value="1"/>
</dbReference>
<dbReference type="EC" id="3.6.1.22" evidence="4"/>
<evidence type="ECO:0000256" key="8">
    <source>
        <dbReference type="ARBA" id="ARBA00023027"/>
    </source>
</evidence>
<dbReference type="InterPro" id="IPR015797">
    <property type="entry name" value="NUDIX_hydrolase-like_dom_sf"/>
</dbReference>
<reference evidence="11 12" key="1">
    <citation type="submission" date="2020-08" db="EMBL/GenBank/DDBJ databases">
        <title>Genomic Encyclopedia of Type Strains, Phase IV (KMG-IV): sequencing the most valuable type-strain genomes for metagenomic binning, comparative biology and taxonomic classification.</title>
        <authorList>
            <person name="Goeker M."/>
        </authorList>
    </citation>
    <scope>NUCLEOTIDE SEQUENCE [LARGE SCALE GENOMIC DNA]</scope>
    <source>
        <strain evidence="11 12">DSM 28760</strain>
    </source>
</reference>
<evidence type="ECO:0000256" key="5">
    <source>
        <dbReference type="ARBA" id="ARBA00022723"/>
    </source>
</evidence>
<dbReference type="GO" id="GO:0019677">
    <property type="term" value="P:NAD+ catabolic process"/>
    <property type="evidence" value="ECO:0007669"/>
    <property type="project" value="TreeGrafter"/>
</dbReference>
<evidence type="ECO:0000313" key="12">
    <source>
        <dbReference type="Proteomes" id="UP000537592"/>
    </source>
</evidence>
<evidence type="ECO:0000256" key="7">
    <source>
        <dbReference type="ARBA" id="ARBA00022842"/>
    </source>
</evidence>
<dbReference type="Pfam" id="PF00293">
    <property type="entry name" value="NUDIX"/>
    <property type="match status" value="1"/>
</dbReference>
<keyword evidence="7" id="KW-0460">Magnesium</keyword>
<keyword evidence="5" id="KW-0479">Metal-binding</keyword>
<comment type="cofactor">
    <cofactor evidence="1">
        <name>Mg(2+)</name>
        <dbReference type="ChEBI" id="CHEBI:18420"/>
    </cofactor>
</comment>